<sequence>MMALLEVEGLVKHFVAERSLFGRARSHVKAVDGVSFSLEAGKTLALVGESGCGKSTVSRLVLRLIEPDAGSVRFGGRDLLSLDADALRKFRREAQIIFQDPYASLNPRMTVGQILTEPLALHDLVPSAQRRERVAELLRLVGLEPRLARRYPHEFSGGQRQRIAIARALAVEPKLIICDEPVSALDVSIRSQILNLLRELQDRLGLAYIFVSHDLAVVKHIADRVAVMNLGCIVEEADADELFARPRHPYSRALLSAIPLPQPHAKRAKVVLQGEIPSALNPPAGCRFHTRCPFVIDRCRTEPPALAADGAGHATACHRVNELPPADTILPATGGFSPALAKLVAAFSRKTEGARPVGVGIQSARPSPP</sequence>
<keyword evidence="5" id="KW-0067">ATP-binding</keyword>
<accession>A0ABX6UKS5</accession>
<comment type="similarity">
    <text evidence="2">Belongs to the ABC transporter superfamily.</text>
</comment>
<dbReference type="PROSITE" id="PS00211">
    <property type="entry name" value="ABC_TRANSPORTER_1"/>
    <property type="match status" value="1"/>
</dbReference>
<dbReference type="PROSITE" id="PS50893">
    <property type="entry name" value="ABC_TRANSPORTER_2"/>
    <property type="match status" value="1"/>
</dbReference>
<dbReference type="InterPro" id="IPR003593">
    <property type="entry name" value="AAA+_ATPase"/>
</dbReference>
<organism evidence="8 9">
    <name type="scientific">Bradyrhizobium guangdongense</name>
    <dbReference type="NCBI Taxonomy" id="1325090"/>
    <lineage>
        <taxon>Bacteria</taxon>
        <taxon>Pseudomonadati</taxon>
        <taxon>Pseudomonadota</taxon>
        <taxon>Alphaproteobacteria</taxon>
        <taxon>Hyphomicrobiales</taxon>
        <taxon>Nitrobacteraceae</taxon>
        <taxon>Bradyrhizobium</taxon>
    </lineage>
</organism>
<gene>
    <name evidence="8" type="ORF">XH86_26640</name>
</gene>
<keyword evidence="4" id="KW-0547">Nucleotide-binding</keyword>
<name>A0ABX6UKS5_9BRAD</name>
<evidence type="ECO:0000256" key="3">
    <source>
        <dbReference type="ARBA" id="ARBA00022448"/>
    </source>
</evidence>
<dbReference type="InterPro" id="IPR050319">
    <property type="entry name" value="ABC_transp_ATP-bind"/>
</dbReference>
<evidence type="ECO:0000259" key="7">
    <source>
        <dbReference type="PROSITE" id="PS50893"/>
    </source>
</evidence>
<dbReference type="InterPro" id="IPR027417">
    <property type="entry name" value="P-loop_NTPase"/>
</dbReference>
<comment type="function">
    <text evidence="6">Involved in beta-(1--&gt;2)glucan export. Transmembrane domains (TMD) form a pore in the inner membrane and the ATP-binding domain (NBD) is responsible for energy generation.</text>
</comment>
<dbReference type="SMART" id="SM00382">
    <property type="entry name" value="AAA"/>
    <property type="match status" value="1"/>
</dbReference>
<keyword evidence="9" id="KW-1185">Reference proteome</keyword>
<dbReference type="Proteomes" id="UP000593880">
    <property type="component" value="Chromosome"/>
</dbReference>
<proteinExistence type="inferred from homology"/>
<evidence type="ECO:0000256" key="1">
    <source>
        <dbReference type="ARBA" id="ARBA00004417"/>
    </source>
</evidence>
<dbReference type="NCBIfam" id="NF008453">
    <property type="entry name" value="PRK11308.1"/>
    <property type="match status" value="1"/>
</dbReference>
<dbReference type="InterPro" id="IPR003439">
    <property type="entry name" value="ABC_transporter-like_ATP-bd"/>
</dbReference>
<dbReference type="CDD" id="cd03257">
    <property type="entry name" value="ABC_NikE_OppD_transporters"/>
    <property type="match status" value="1"/>
</dbReference>
<dbReference type="SUPFAM" id="SSF52540">
    <property type="entry name" value="P-loop containing nucleoside triphosphate hydrolases"/>
    <property type="match status" value="1"/>
</dbReference>
<evidence type="ECO:0000256" key="4">
    <source>
        <dbReference type="ARBA" id="ARBA00022741"/>
    </source>
</evidence>
<evidence type="ECO:0000313" key="8">
    <source>
        <dbReference type="EMBL" id="QOZ61921.1"/>
    </source>
</evidence>
<evidence type="ECO:0000256" key="5">
    <source>
        <dbReference type="ARBA" id="ARBA00022840"/>
    </source>
</evidence>
<comment type="subcellular location">
    <subcellularLocation>
        <location evidence="1">Cell inner membrane</location>
        <topology evidence="1">Peripheral membrane protein</topology>
    </subcellularLocation>
</comment>
<dbReference type="InterPro" id="IPR017871">
    <property type="entry name" value="ABC_transporter-like_CS"/>
</dbReference>
<dbReference type="PANTHER" id="PTHR43776">
    <property type="entry name" value="TRANSPORT ATP-BINDING PROTEIN"/>
    <property type="match status" value="1"/>
</dbReference>
<dbReference type="InterPro" id="IPR013563">
    <property type="entry name" value="Oligopep_ABC_C"/>
</dbReference>
<dbReference type="PANTHER" id="PTHR43776:SF7">
    <property type="entry name" value="D,D-DIPEPTIDE TRANSPORT ATP-BINDING PROTEIN DDPF-RELATED"/>
    <property type="match status" value="1"/>
</dbReference>
<reference evidence="8 9" key="1">
    <citation type="submission" date="2018-06" db="EMBL/GenBank/DDBJ databases">
        <title>Comparative genomics of rhizobia nodulating Arachis hypogaea in China.</title>
        <authorList>
            <person name="Li Y."/>
        </authorList>
    </citation>
    <scope>NUCLEOTIDE SEQUENCE [LARGE SCALE GENOMIC DNA]</scope>
    <source>
        <strain evidence="8 9">CCBAU 51658</strain>
    </source>
</reference>
<evidence type="ECO:0000256" key="2">
    <source>
        <dbReference type="ARBA" id="ARBA00005417"/>
    </source>
</evidence>
<evidence type="ECO:0000256" key="6">
    <source>
        <dbReference type="ARBA" id="ARBA00024722"/>
    </source>
</evidence>
<keyword evidence="3" id="KW-0813">Transport</keyword>
<protein>
    <submittedName>
        <fullName evidence="8">Peptide ABC transporter substrate-binding protein</fullName>
    </submittedName>
</protein>
<dbReference type="NCBIfam" id="TIGR01727">
    <property type="entry name" value="oligo_HPY"/>
    <property type="match status" value="1"/>
</dbReference>
<evidence type="ECO:0000313" key="9">
    <source>
        <dbReference type="Proteomes" id="UP000593880"/>
    </source>
</evidence>
<dbReference type="Pfam" id="PF00005">
    <property type="entry name" value="ABC_tran"/>
    <property type="match status" value="1"/>
</dbReference>
<dbReference type="Pfam" id="PF08352">
    <property type="entry name" value="oligo_HPY"/>
    <property type="match status" value="1"/>
</dbReference>
<dbReference type="EMBL" id="CP030057">
    <property type="protein sequence ID" value="QOZ61921.1"/>
    <property type="molecule type" value="Genomic_DNA"/>
</dbReference>
<feature type="domain" description="ABC transporter" evidence="7">
    <location>
        <begin position="5"/>
        <end position="255"/>
    </location>
</feature>
<dbReference type="Gene3D" id="3.40.50.300">
    <property type="entry name" value="P-loop containing nucleotide triphosphate hydrolases"/>
    <property type="match status" value="1"/>
</dbReference>